<proteinExistence type="predicted"/>
<keyword evidence="1" id="KW-1133">Transmembrane helix</keyword>
<reference evidence="2 3" key="1">
    <citation type="submission" date="2020-07" db="EMBL/GenBank/DDBJ databases">
        <title>Genomic Encyclopedia of Type Strains, Phase IV (KMG-V): Genome sequencing to study the core and pangenomes of soil and plant-associated prokaryotes.</title>
        <authorList>
            <person name="Whitman W."/>
        </authorList>
    </citation>
    <scope>NUCLEOTIDE SEQUENCE [LARGE SCALE GENOMIC DNA]</scope>
    <source>
        <strain evidence="2 3">AN3</strain>
    </source>
</reference>
<dbReference type="AlphaFoldDB" id="A0A839ERG4"/>
<dbReference type="EMBL" id="JACGXN010000006">
    <property type="protein sequence ID" value="MBA8880104.1"/>
    <property type="molecule type" value="Genomic_DNA"/>
</dbReference>
<keyword evidence="1" id="KW-0812">Transmembrane</keyword>
<comment type="caution">
    <text evidence="2">The sequence shown here is derived from an EMBL/GenBank/DDBJ whole genome shotgun (WGS) entry which is preliminary data.</text>
</comment>
<keyword evidence="3" id="KW-1185">Reference proteome</keyword>
<protein>
    <submittedName>
        <fullName evidence="2">Uncharacterized protein</fullName>
    </submittedName>
</protein>
<accession>A0A839ERG4</accession>
<evidence type="ECO:0000256" key="1">
    <source>
        <dbReference type="SAM" id="Phobius"/>
    </source>
</evidence>
<sequence length="72" mass="8171">MDANLMFTFCSLAVAFFNAVSLSYIWRALRFLRSYFPAGPQKRSDRDAARSITDLAHCEPVKERASAAKKRV</sequence>
<evidence type="ECO:0000313" key="3">
    <source>
        <dbReference type="Proteomes" id="UP000549052"/>
    </source>
</evidence>
<keyword evidence="1" id="KW-0472">Membrane</keyword>
<evidence type="ECO:0000313" key="2">
    <source>
        <dbReference type="EMBL" id="MBA8880104.1"/>
    </source>
</evidence>
<organism evidence="2 3">
    <name type="scientific">Phyllobacterium myrsinacearum</name>
    <dbReference type="NCBI Taxonomy" id="28101"/>
    <lineage>
        <taxon>Bacteria</taxon>
        <taxon>Pseudomonadati</taxon>
        <taxon>Pseudomonadota</taxon>
        <taxon>Alphaproteobacteria</taxon>
        <taxon>Hyphomicrobiales</taxon>
        <taxon>Phyllobacteriaceae</taxon>
        <taxon>Phyllobacterium</taxon>
    </lineage>
</organism>
<gene>
    <name evidence="2" type="ORF">FHW16_003823</name>
</gene>
<name>A0A839ERG4_9HYPH</name>
<dbReference type="Proteomes" id="UP000549052">
    <property type="component" value="Unassembled WGS sequence"/>
</dbReference>
<feature type="transmembrane region" description="Helical" evidence="1">
    <location>
        <begin position="6"/>
        <end position="26"/>
    </location>
</feature>